<evidence type="ECO:0000313" key="10">
    <source>
        <dbReference type="EMBL" id="COW88555.1"/>
    </source>
</evidence>
<evidence type="ECO:0000313" key="8">
    <source>
        <dbReference type="EMBL" id="COV74156.1"/>
    </source>
</evidence>
<reference evidence="9" key="2">
    <citation type="submission" date="2015-03" db="EMBL/GenBank/DDBJ databases">
        <authorList>
            <person name="Murphy D."/>
        </authorList>
    </citation>
    <scope>NUCLEOTIDE SEQUENCE [LARGE SCALE GENOMIC DNA]</scope>
    <source>
        <strain evidence="9">K00500041</strain>
    </source>
</reference>
<dbReference type="Proteomes" id="UP000050164">
    <property type="component" value="Unassembled WGS sequence"/>
</dbReference>
<dbReference type="Proteomes" id="UP000048948">
    <property type="component" value="Unassembled WGS sequence"/>
</dbReference>
<dbReference type="EMBL" id="CNFT01000802">
    <property type="protein sequence ID" value="CKS36633.1"/>
    <property type="molecule type" value="Genomic_DNA"/>
</dbReference>
<evidence type="ECO:0000313" key="5">
    <source>
        <dbReference type="EMBL" id="CKS36633.1"/>
    </source>
</evidence>
<evidence type="ECO:0000313" key="15">
    <source>
        <dbReference type="Proteomes" id="UP000046947"/>
    </source>
</evidence>
<dbReference type="EMBL" id="CFOH01000827">
    <property type="protein sequence ID" value="CFE70766.1"/>
    <property type="molecule type" value="Genomic_DNA"/>
</dbReference>
<evidence type="ECO:0000313" key="4">
    <source>
        <dbReference type="EMBL" id="CKR86605.1"/>
    </source>
</evidence>
<evidence type="ECO:0000313" key="14">
    <source>
        <dbReference type="Proteomes" id="UP000046680"/>
    </source>
</evidence>
<dbReference type="Proteomes" id="UP000049023">
    <property type="component" value="Unassembled WGS sequence"/>
</dbReference>
<dbReference type="EMBL" id="CNGE01000616">
    <property type="protein sequence ID" value="CKT08288.1"/>
    <property type="molecule type" value="Genomic_DNA"/>
</dbReference>
<dbReference type="EMBL" id="CHKL01000494">
    <property type="protein sequence ID" value="COW88555.1"/>
    <property type="molecule type" value="Genomic_DNA"/>
</dbReference>
<dbReference type="EMBL" id="CSAE01000201">
    <property type="protein sequence ID" value="COV78370.1"/>
    <property type="molecule type" value="Genomic_DNA"/>
</dbReference>
<dbReference type="Proteomes" id="UP000046947">
    <property type="component" value="Unassembled WGS sequence"/>
</dbReference>
<dbReference type="Proteomes" id="UP000048289">
    <property type="component" value="Unassembled WGS sequence"/>
</dbReference>
<dbReference type="Proteomes" id="UP000045842">
    <property type="component" value="Unassembled WGS sequence"/>
</dbReference>
<evidence type="ECO:0000313" key="18">
    <source>
        <dbReference type="Proteomes" id="UP000048948"/>
    </source>
</evidence>
<dbReference type="AlphaFoldDB" id="A0A0T9ENM8"/>
<dbReference type="EMBL" id="CFOE01000097">
    <property type="protein sequence ID" value="CFE38669.1"/>
    <property type="molecule type" value="Genomic_DNA"/>
</dbReference>
<evidence type="ECO:0000313" key="17">
    <source>
        <dbReference type="Proteomes" id="UP000048600"/>
    </source>
</evidence>
<evidence type="ECO:0000313" key="20">
    <source>
        <dbReference type="Proteomes" id="UP000050164"/>
    </source>
</evidence>
<dbReference type="Proteomes" id="UP000048600">
    <property type="component" value="Unassembled WGS sequence"/>
</dbReference>
<dbReference type="Proteomes" id="UP000038802">
    <property type="component" value="Unassembled WGS sequence"/>
</dbReference>
<dbReference type="EMBL" id="CGCX01000014">
    <property type="protein sequence ID" value="CFR64693.1"/>
    <property type="molecule type" value="Genomic_DNA"/>
</dbReference>
<dbReference type="EMBL" id="CSAJ01000068">
    <property type="protein sequence ID" value="COV74156.1"/>
    <property type="molecule type" value="Genomic_DNA"/>
</dbReference>
<reference evidence="11 12" key="1">
    <citation type="submission" date="2015-03" db="EMBL/GenBank/DDBJ databases">
        <authorList>
            <consortium name="Pathogen Informatics"/>
        </authorList>
    </citation>
    <scope>NUCLEOTIDE SEQUENCE [LARGE SCALE GENOMIC DNA]</scope>
    <source>
        <strain evidence="6 18">Bir 172</strain>
        <strain evidence="5 20">Bir 185</strain>
        <strain evidence="4 19">Bir 187</strain>
        <strain evidence="3 14">C09601061</strain>
        <strain evidence="7 13">G09801536</strain>
        <strain evidence="1 16">G09901357</strain>
        <strain evidence="2 15">H09601792</strain>
        <strain evidence="11">K00500041</strain>
        <strain evidence="8 12">M09401471</strain>
        <strain evidence="10 17">P00601463</strain>
    </source>
</reference>
<dbReference type="EMBL" id="CSAD01000157">
    <property type="protein sequence ID" value="COV26676.1"/>
    <property type="molecule type" value="Genomic_DNA"/>
</dbReference>
<organism evidence="9 11">
    <name type="scientific">Mycobacterium tuberculosis</name>
    <dbReference type="NCBI Taxonomy" id="1773"/>
    <lineage>
        <taxon>Bacteria</taxon>
        <taxon>Bacillati</taxon>
        <taxon>Actinomycetota</taxon>
        <taxon>Actinomycetes</taxon>
        <taxon>Mycobacteriales</taxon>
        <taxon>Mycobacteriaceae</taxon>
        <taxon>Mycobacterium</taxon>
        <taxon>Mycobacterium tuberculosis complex</taxon>
    </lineage>
</organism>
<gene>
    <name evidence="3" type="ORF">ERS007657_00084</name>
    <name evidence="7" type="ORF">ERS007679_01458</name>
    <name evidence="1" type="ORF">ERS007681_01080</name>
    <name evidence="2" type="ORF">ERS007688_03628</name>
    <name evidence="9" type="ORF">ERS007703_02047</name>
    <name evidence="8" type="ORF">ERS007720_00838</name>
    <name evidence="10" type="ORF">ERS007741_03351</name>
    <name evidence="6" type="ORF">ERS027646_02947</name>
    <name evidence="5" type="ORF">ERS027659_03003</name>
    <name evidence="4" type="ORF">ERS027661_02239</name>
</gene>
<evidence type="ECO:0000313" key="16">
    <source>
        <dbReference type="Proteomes" id="UP000048289"/>
    </source>
</evidence>
<evidence type="ECO:0000313" key="11">
    <source>
        <dbReference type="Proteomes" id="UP000038802"/>
    </source>
</evidence>
<evidence type="ECO:0000313" key="19">
    <source>
        <dbReference type="Proteomes" id="UP000049023"/>
    </source>
</evidence>
<evidence type="ECO:0000313" key="7">
    <source>
        <dbReference type="EMBL" id="COV26676.1"/>
    </source>
</evidence>
<protein>
    <submittedName>
        <fullName evidence="9">Uncharacterized protein</fullName>
    </submittedName>
</protein>
<dbReference type="Proteomes" id="UP000046680">
    <property type="component" value="Unassembled WGS sequence"/>
</dbReference>
<evidence type="ECO:0000313" key="6">
    <source>
        <dbReference type="EMBL" id="CKT08288.1"/>
    </source>
</evidence>
<proteinExistence type="predicted"/>
<evidence type="ECO:0000313" key="2">
    <source>
        <dbReference type="EMBL" id="CFE70766.1"/>
    </source>
</evidence>
<evidence type="ECO:0000313" key="13">
    <source>
        <dbReference type="Proteomes" id="UP000045842"/>
    </source>
</evidence>
<accession>A0A0T9ENM8</accession>
<evidence type="ECO:0000313" key="3">
    <source>
        <dbReference type="EMBL" id="CFR64693.1"/>
    </source>
</evidence>
<evidence type="ECO:0000313" key="9">
    <source>
        <dbReference type="EMBL" id="COV78370.1"/>
    </source>
</evidence>
<sequence length="164" mass="17633">MLPKFAQPDCSEPKFCKPEFPMPAKAVFQKPELLAPTFPNPDELPVPELKKPDEGPVVEFPKPGAGGMSSSGMTTGPAPLVIVMGIEDEPPGSPMLISITGKVPAILGTMMGPTLKWVTPRARRVIAGIWKPLTARVPKSRWMGMLTGMLRLKFSSGIWGTVIA</sequence>
<dbReference type="Proteomes" id="UP000044938">
    <property type="component" value="Unassembled WGS sequence"/>
</dbReference>
<dbReference type="EMBL" id="CNFU01000454">
    <property type="protein sequence ID" value="CKR86605.1"/>
    <property type="molecule type" value="Genomic_DNA"/>
</dbReference>
<name>A0A0T9ENM8_MYCTX</name>
<evidence type="ECO:0000313" key="12">
    <source>
        <dbReference type="Proteomes" id="UP000044938"/>
    </source>
</evidence>
<evidence type="ECO:0000313" key="1">
    <source>
        <dbReference type="EMBL" id="CFE38669.1"/>
    </source>
</evidence>